<dbReference type="Pfam" id="PF04427">
    <property type="entry name" value="Brix"/>
    <property type="match status" value="1"/>
</dbReference>
<dbReference type="GO" id="GO:0006364">
    <property type="term" value="P:rRNA processing"/>
    <property type="evidence" value="ECO:0007669"/>
    <property type="project" value="InterPro"/>
</dbReference>
<evidence type="ECO:0000313" key="2">
    <source>
        <dbReference type="EMBL" id="KAK3089492.1"/>
    </source>
</evidence>
<organism evidence="2 3">
    <name type="scientific">Pinctada imbricata</name>
    <name type="common">Atlantic pearl-oyster</name>
    <name type="synonym">Pinctada martensii</name>
    <dbReference type="NCBI Taxonomy" id="66713"/>
    <lineage>
        <taxon>Eukaryota</taxon>
        <taxon>Metazoa</taxon>
        <taxon>Spiralia</taxon>
        <taxon>Lophotrochozoa</taxon>
        <taxon>Mollusca</taxon>
        <taxon>Bivalvia</taxon>
        <taxon>Autobranchia</taxon>
        <taxon>Pteriomorphia</taxon>
        <taxon>Pterioida</taxon>
        <taxon>Pterioidea</taxon>
        <taxon>Pteriidae</taxon>
        <taxon>Pinctada</taxon>
    </lineage>
</organism>
<dbReference type="AlphaFoldDB" id="A0AA88XNX2"/>
<gene>
    <name evidence="2" type="ORF">FSP39_004030</name>
</gene>
<dbReference type="EMBL" id="VSWD01000010">
    <property type="protein sequence ID" value="KAK3089492.1"/>
    <property type="molecule type" value="Genomic_DNA"/>
</dbReference>
<sequence length="196" mass="22566">MYLFQGGLPAKISKKNQIAKQEEDYKKSPHSFVFHRGLVGKNVKQLVNDLRHVMEPFTASHLQVRKKNVLKDFVHIAGVLNVSHFVIVTKSEVATHLKVCRLPRGPTLTFKVNNYCLSKDLVSTLKKPNMDPKQFLHHPLVVMNNFSSEQNEQKLVSSMFQNMFLSINVNKVNLNNIRRVVMLSYNPEGKTIDFRH</sequence>
<feature type="domain" description="Brix" evidence="1">
    <location>
        <begin position="29"/>
        <end position="196"/>
    </location>
</feature>
<dbReference type="GO" id="GO:0019843">
    <property type="term" value="F:rRNA binding"/>
    <property type="evidence" value="ECO:0007669"/>
    <property type="project" value="InterPro"/>
</dbReference>
<reference evidence="2" key="1">
    <citation type="submission" date="2019-08" db="EMBL/GenBank/DDBJ databases">
        <title>The improved chromosome-level genome for the pearl oyster Pinctada fucata martensii using PacBio sequencing and Hi-C.</title>
        <authorList>
            <person name="Zheng Z."/>
        </authorList>
    </citation>
    <scope>NUCLEOTIDE SEQUENCE</scope>
    <source>
        <strain evidence="2">ZZ-2019</strain>
        <tissue evidence="2">Adductor muscle</tissue>
    </source>
</reference>
<protein>
    <recommendedName>
        <fullName evidence="1">Brix domain-containing protein</fullName>
    </recommendedName>
</protein>
<name>A0AA88XNX2_PINIB</name>
<keyword evidence="3" id="KW-1185">Reference proteome</keyword>
<accession>A0AA88XNX2</accession>
<dbReference type="InterPro" id="IPR045112">
    <property type="entry name" value="PPAN-like"/>
</dbReference>
<dbReference type="PROSITE" id="PS50833">
    <property type="entry name" value="BRIX"/>
    <property type="match status" value="1"/>
</dbReference>
<dbReference type="Proteomes" id="UP001186944">
    <property type="component" value="Unassembled WGS sequence"/>
</dbReference>
<dbReference type="PANTHER" id="PTHR12661:SF5">
    <property type="entry name" value="SUPPRESSOR OF SWI4 1 HOMOLOG"/>
    <property type="match status" value="1"/>
</dbReference>
<dbReference type="GO" id="GO:0000027">
    <property type="term" value="P:ribosomal large subunit assembly"/>
    <property type="evidence" value="ECO:0007669"/>
    <property type="project" value="TreeGrafter"/>
</dbReference>
<dbReference type="SMART" id="SM00879">
    <property type="entry name" value="Brix"/>
    <property type="match status" value="1"/>
</dbReference>
<evidence type="ECO:0000259" key="1">
    <source>
        <dbReference type="PROSITE" id="PS50833"/>
    </source>
</evidence>
<dbReference type="InterPro" id="IPR007109">
    <property type="entry name" value="Brix"/>
</dbReference>
<dbReference type="GO" id="GO:0030687">
    <property type="term" value="C:preribosome, large subunit precursor"/>
    <property type="evidence" value="ECO:0007669"/>
    <property type="project" value="TreeGrafter"/>
</dbReference>
<dbReference type="PANTHER" id="PTHR12661">
    <property type="entry name" value="PETER PAN-RELATED"/>
    <property type="match status" value="1"/>
</dbReference>
<proteinExistence type="predicted"/>
<dbReference type="Gene3D" id="3.40.50.10480">
    <property type="entry name" value="Probable brix-domain ribosomal biogenesis protein"/>
    <property type="match status" value="1"/>
</dbReference>
<dbReference type="SUPFAM" id="SSF52954">
    <property type="entry name" value="Class II aaRS ABD-related"/>
    <property type="match status" value="1"/>
</dbReference>
<comment type="caution">
    <text evidence="2">The sequence shown here is derived from an EMBL/GenBank/DDBJ whole genome shotgun (WGS) entry which is preliminary data.</text>
</comment>
<evidence type="ECO:0000313" key="3">
    <source>
        <dbReference type="Proteomes" id="UP001186944"/>
    </source>
</evidence>